<dbReference type="AlphaFoldDB" id="A0A3P1V6J4"/>
<evidence type="ECO:0000313" key="1">
    <source>
        <dbReference type="EMBL" id="RRD29814.1"/>
    </source>
</evidence>
<protein>
    <submittedName>
        <fullName evidence="1">DUF1033 family protein</fullName>
    </submittedName>
</protein>
<sequence>MYRVIKMYGDCEPWWFLDGWEEDIVASTEFDSYEEALRFYQKELVYLSETYTQEKTMAGFMATFWDPKEKIWCEECDEYLQQYHSVLLLEMDKSMPISLQPKRTHSRLRSCKIKQ</sequence>
<dbReference type="Pfam" id="PF06279">
    <property type="entry name" value="DUF1033"/>
    <property type="match status" value="1"/>
</dbReference>
<keyword evidence="2" id="KW-1185">Reference proteome</keyword>
<dbReference type="STRING" id="1123309.GCA_000377005_00201"/>
<dbReference type="EMBL" id="RQZA01000012">
    <property type="protein sequence ID" value="RRD29814.1"/>
    <property type="molecule type" value="Genomic_DNA"/>
</dbReference>
<dbReference type="InterPro" id="IPR010434">
    <property type="entry name" value="DUF1033"/>
</dbReference>
<evidence type="ECO:0000313" key="2">
    <source>
        <dbReference type="Proteomes" id="UP000281771"/>
    </source>
</evidence>
<name>A0A3P1V6J4_9STRE</name>
<dbReference type="RefSeq" id="WP_124777888.1">
    <property type="nucleotide sequence ID" value="NZ_RQZA01000012.1"/>
</dbReference>
<dbReference type="Proteomes" id="UP000281771">
    <property type="component" value="Unassembled WGS sequence"/>
</dbReference>
<reference evidence="1 2" key="1">
    <citation type="submission" date="2018-11" db="EMBL/GenBank/DDBJ databases">
        <title>Genomes From Bacteria Associated with the Canine Oral Cavity: a Test Case for Automated Genome-Based Taxonomic Assignment.</title>
        <authorList>
            <person name="Coil D.A."/>
            <person name="Jospin G."/>
            <person name="Darling A.E."/>
            <person name="Wallis C."/>
            <person name="Davis I.J."/>
            <person name="Harris S."/>
            <person name="Eisen J.A."/>
            <person name="Holcombe L.J."/>
            <person name="O'Flynn C."/>
        </authorList>
    </citation>
    <scope>NUCLEOTIDE SEQUENCE [LARGE SCALE GENOMIC DNA]</scope>
    <source>
        <strain evidence="1 2">OH4621_COT-116</strain>
    </source>
</reference>
<comment type="caution">
    <text evidence="1">The sequence shown here is derived from an EMBL/GenBank/DDBJ whole genome shotgun (WGS) entry which is preliminary data.</text>
</comment>
<gene>
    <name evidence="1" type="ORF">EII38_09250</name>
</gene>
<organism evidence="1 2">
    <name type="scientific">Streptococcus minor</name>
    <dbReference type="NCBI Taxonomy" id="229549"/>
    <lineage>
        <taxon>Bacteria</taxon>
        <taxon>Bacillati</taxon>
        <taxon>Bacillota</taxon>
        <taxon>Bacilli</taxon>
        <taxon>Lactobacillales</taxon>
        <taxon>Streptococcaceae</taxon>
        <taxon>Streptococcus</taxon>
    </lineage>
</organism>
<proteinExistence type="predicted"/>
<accession>A0A3P1V6J4</accession>